<dbReference type="Pfam" id="PF19700">
    <property type="entry name" value="DUF6198"/>
    <property type="match status" value="1"/>
</dbReference>
<dbReference type="AlphaFoldDB" id="A0A9D2F4Q3"/>
<evidence type="ECO:0000313" key="3">
    <source>
        <dbReference type="Proteomes" id="UP000824063"/>
    </source>
</evidence>
<evidence type="ECO:0000313" key="2">
    <source>
        <dbReference type="EMBL" id="HIZ52435.1"/>
    </source>
</evidence>
<organism evidence="2 3">
    <name type="scientific">Candidatus Enterococcus avicola</name>
    <dbReference type="NCBI Taxonomy" id="2838561"/>
    <lineage>
        <taxon>Bacteria</taxon>
        <taxon>Bacillati</taxon>
        <taxon>Bacillota</taxon>
        <taxon>Bacilli</taxon>
        <taxon>Lactobacillales</taxon>
        <taxon>Enterococcaceae</taxon>
        <taxon>Enterococcus</taxon>
    </lineage>
</organism>
<dbReference type="Proteomes" id="UP000824063">
    <property type="component" value="Unassembled WGS sequence"/>
</dbReference>
<reference evidence="2" key="1">
    <citation type="journal article" date="2021" name="PeerJ">
        <title>Extensive microbial diversity within the chicken gut microbiome revealed by metagenomics and culture.</title>
        <authorList>
            <person name="Gilroy R."/>
            <person name="Ravi A."/>
            <person name="Getino M."/>
            <person name="Pursley I."/>
            <person name="Horton D.L."/>
            <person name="Alikhan N.F."/>
            <person name="Baker D."/>
            <person name="Gharbi K."/>
            <person name="Hall N."/>
            <person name="Watson M."/>
            <person name="Adriaenssens E.M."/>
            <person name="Foster-Nyarko E."/>
            <person name="Jarju S."/>
            <person name="Secka A."/>
            <person name="Antonio M."/>
            <person name="Oren A."/>
            <person name="Chaudhuri R.R."/>
            <person name="La Ragione R."/>
            <person name="Hildebrand F."/>
            <person name="Pallen M.J."/>
        </authorList>
    </citation>
    <scope>NUCLEOTIDE SEQUENCE</scope>
    <source>
        <strain evidence="2">CHK172-16539</strain>
    </source>
</reference>
<name>A0A9D2F4Q3_9ENTE</name>
<reference evidence="2" key="2">
    <citation type="submission" date="2021-04" db="EMBL/GenBank/DDBJ databases">
        <authorList>
            <person name="Gilroy R."/>
        </authorList>
    </citation>
    <scope>NUCLEOTIDE SEQUENCE</scope>
    <source>
        <strain evidence="2">CHK172-16539</strain>
    </source>
</reference>
<proteinExistence type="predicted"/>
<keyword evidence="1" id="KW-1133">Transmembrane helix</keyword>
<evidence type="ECO:0008006" key="4">
    <source>
        <dbReference type="Google" id="ProtNLM"/>
    </source>
</evidence>
<dbReference type="PANTHER" id="PTHR40078:SF1">
    <property type="entry name" value="INTEGRAL MEMBRANE PROTEIN"/>
    <property type="match status" value="1"/>
</dbReference>
<protein>
    <recommendedName>
        <fullName evidence="4">YitT family protein</fullName>
    </recommendedName>
</protein>
<feature type="transmembrane region" description="Helical" evidence="1">
    <location>
        <begin position="104"/>
        <end position="126"/>
    </location>
</feature>
<dbReference type="InterPro" id="IPR038750">
    <property type="entry name" value="YczE/YyaS-like"/>
</dbReference>
<keyword evidence="1" id="KW-0812">Transmembrane</keyword>
<accession>A0A9D2F4Q3</accession>
<dbReference type="PANTHER" id="PTHR40078">
    <property type="entry name" value="INTEGRAL MEMBRANE PROTEIN-RELATED"/>
    <property type="match status" value="1"/>
</dbReference>
<dbReference type="EMBL" id="DXBN01000016">
    <property type="protein sequence ID" value="HIZ52435.1"/>
    <property type="molecule type" value="Genomic_DNA"/>
</dbReference>
<evidence type="ECO:0000256" key="1">
    <source>
        <dbReference type="SAM" id="Phobius"/>
    </source>
</evidence>
<gene>
    <name evidence="2" type="ORF">IAA20_00635</name>
</gene>
<feature type="transmembrane region" description="Helical" evidence="1">
    <location>
        <begin position="52"/>
        <end position="70"/>
    </location>
</feature>
<feature type="transmembrane region" description="Helical" evidence="1">
    <location>
        <begin position="12"/>
        <end position="32"/>
    </location>
</feature>
<feature type="transmembrane region" description="Helical" evidence="1">
    <location>
        <begin position="158"/>
        <end position="186"/>
    </location>
</feature>
<feature type="transmembrane region" description="Helical" evidence="1">
    <location>
        <begin position="77"/>
        <end position="98"/>
    </location>
</feature>
<keyword evidence="1" id="KW-0472">Membrane</keyword>
<comment type="caution">
    <text evidence="2">The sequence shown here is derived from an EMBL/GenBank/DDBJ whole genome shotgun (WGS) entry which is preliminary data.</text>
</comment>
<sequence>MNIKKALKRSVMVLLGSFIMGIGIYLTIVGNIGSDPLTMLWIGIAEKLTITVGQANLLVSAVMLVIVFFIDRKELFVGSLLNPLVIALTTDFLTQFSFSIDSKVMQILIFISGLLVMALGIALYSLAGFGRGAYEALVFSLSNIFKLSIRVVRTSFDILFTLIGFLLGVGISFAPFLAIVFMGILIQFFIQKLLRPTAEFLGE</sequence>